<accession>A0A245ZX30</accession>
<proteinExistence type="predicted"/>
<reference evidence="3" key="2">
    <citation type="submission" date="2021-03" db="EMBL/GenBank/DDBJ databases">
        <title>Complete genome sequencing of Acinetobacter baumannii.</title>
        <authorList>
            <person name="Yadav B."/>
            <person name="Makwana N."/>
            <person name="Kharat A.S."/>
            <person name="Veeraraghavan B."/>
            <person name="Vijayakumar S."/>
            <person name="Priya M."/>
        </authorList>
    </citation>
    <scope>NUCLEOTIDE SEQUENCE</scope>
    <source>
        <strain evidence="3">KSK6</strain>
    </source>
</reference>
<dbReference type="Proteomes" id="UP000664966">
    <property type="component" value="Chromosome"/>
</dbReference>
<evidence type="ECO:0000256" key="1">
    <source>
        <dbReference type="SAM" id="MobiDB-lite"/>
    </source>
</evidence>
<feature type="region of interest" description="Disordered" evidence="1">
    <location>
        <begin position="1"/>
        <end position="25"/>
    </location>
</feature>
<name>A0A245ZX30_ACIBA</name>
<dbReference type="EMBL" id="CP072270">
    <property type="protein sequence ID" value="QTK44939.1"/>
    <property type="molecule type" value="Genomic_DNA"/>
</dbReference>
<gene>
    <name evidence="2" type="ORF">CBE85_19265</name>
    <name evidence="3" type="ORF">J6E47_07785</name>
</gene>
<evidence type="ECO:0000313" key="3">
    <source>
        <dbReference type="EMBL" id="QTK44939.1"/>
    </source>
</evidence>
<dbReference type="RefSeq" id="WP_002132479.1">
    <property type="nucleotide sequence ID" value="NZ_AP014649.1"/>
</dbReference>
<dbReference type="Proteomes" id="UP000197394">
    <property type="component" value="Unassembled WGS sequence"/>
</dbReference>
<reference evidence="2 4" key="1">
    <citation type="submission" date="2017-05" db="EMBL/GenBank/DDBJ databases">
        <title>Draft genome sequence of MDR A. baumannii AB360.</title>
        <authorList>
            <person name="Wareham D.W."/>
            <person name="Bean D.C."/>
        </authorList>
    </citation>
    <scope>NUCLEOTIDE SEQUENCE [LARGE SCALE GENOMIC DNA]</scope>
    <source>
        <strain evidence="2 4">AB360</strain>
    </source>
</reference>
<evidence type="ECO:0000313" key="4">
    <source>
        <dbReference type="Proteomes" id="UP000197394"/>
    </source>
</evidence>
<feature type="compositionally biased region" description="Polar residues" evidence="1">
    <location>
        <begin position="1"/>
        <end position="15"/>
    </location>
</feature>
<sequence>MLSSNKIQHSVTDLSSKPKKINRSDKTPIYADEIAEIKMNSHTTRLTFGALSADESDSTHTLVNESVTVVMPTTTFLSAISQMFVPILENEQLLEVLIEDYSNIAEHAKHQLEQLKSPKK</sequence>
<evidence type="ECO:0000313" key="2">
    <source>
        <dbReference type="EMBL" id="OWK64898.1"/>
    </source>
</evidence>
<dbReference type="AlphaFoldDB" id="A0A245ZX30"/>
<protein>
    <submittedName>
        <fullName evidence="2">Uncharacterized protein</fullName>
    </submittedName>
</protein>
<dbReference type="EMBL" id="NGKM01000033">
    <property type="protein sequence ID" value="OWK64898.1"/>
    <property type="molecule type" value="Genomic_DNA"/>
</dbReference>
<organism evidence="2 4">
    <name type="scientific">Acinetobacter baumannii</name>
    <dbReference type="NCBI Taxonomy" id="470"/>
    <lineage>
        <taxon>Bacteria</taxon>
        <taxon>Pseudomonadati</taxon>
        <taxon>Pseudomonadota</taxon>
        <taxon>Gammaproteobacteria</taxon>
        <taxon>Moraxellales</taxon>
        <taxon>Moraxellaceae</taxon>
        <taxon>Acinetobacter</taxon>
        <taxon>Acinetobacter calcoaceticus/baumannii complex</taxon>
    </lineage>
</organism>